<proteinExistence type="predicted"/>
<comment type="caution">
    <text evidence="3">The sequence shown here is derived from an EMBL/GenBank/DDBJ whole genome shotgun (WGS) entry which is preliminary data.</text>
</comment>
<name>A0AAV9N364_9EURO</name>
<organism evidence="3 4">
    <name type="scientific">Exophiala bonariae</name>
    <dbReference type="NCBI Taxonomy" id="1690606"/>
    <lineage>
        <taxon>Eukaryota</taxon>
        <taxon>Fungi</taxon>
        <taxon>Dikarya</taxon>
        <taxon>Ascomycota</taxon>
        <taxon>Pezizomycotina</taxon>
        <taxon>Eurotiomycetes</taxon>
        <taxon>Chaetothyriomycetidae</taxon>
        <taxon>Chaetothyriales</taxon>
        <taxon>Herpotrichiellaceae</taxon>
        <taxon>Exophiala</taxon>
    </lineage>
</organism>
<evidence type="ECO:0000259" key="2">
    <source>
        <dbReference type="Pfam" id="PF24864"/>
    </source>
</evidence>
<accession>A0AAV9N364</accession>
<evidence type="ECO:0000313" key="3">
    <source>
        <dbReference type="EMBL" id="KAK5047209.1"/>
    </source>
</evidence>
<dbReference type="EMBL" id="JAVRRD010000026">
    <property type="protein sequence ID" value="KAK5047209.1"/>
    <property type="molecule type" value="Genomic_DNA"/>
</dbReference>
<dbReference type="AlphaFoldDB" id="A0AAV9N364"/>
<sequence>MATIGLLTIPVEVRLAIHRYIFQDVKVSILYDPTFAQAVEGDNEDENKDENGALEPESEVARGDAYYSRHLNRGVGIGSVTAPGFQSNQHVSILLVCRQLYDEAVSVFFQTVTFQLQSLSVEQERFVRHLGALPTAVLSATTMDPSPETETHSPPPSPSLSPVPSLAPITTHPSTTPVPEPIPYHLTYHPTAHIQILTITHSLLPTLPPEKLHNLFPSLTSLTIQNITIPLAHQTLSALTPHLYTLHHSSSLSEEDNGPISVSESQPQPQPQPQSQSQSPGILVLQTLLCSIDEEAQMEAIMAHASYASRTSPASGQTMHTSRPVTKRGKYALELQFVLRCRHVGMLVVPGMFPMANAPHRHPERVVTYSFNAARAGAGTGGLM</sequence>
<dbReference type="RefSeq" id="XP_064702771.1">
    <property type="nucleotide sequence ID" value="XM_064850289.1"/>
</dbReference>
<dbReference type="InterPro" id="IPR056632">
    <property type="entry name" value="DUF7730"/>
</dbReference>
<feature type="region of interest" description="Disordered" evidence="1">
    <location>
        <begin position="141"/>
        <end position="178"/>
    </location>
</feature>
<reference evidence="3 4" key="1">
    <citation type="submission" date="2023-08" db="EMBL/GenBank/DDBJ databases">
        <title>Black Yeasts Isolated from many extreme environments.</title>
        <authorList>
            <person name="Coleine C."/>
            <person name="Stajich J.E."/>
            <person name="Selbmann L."/>
        </authorList>
    </citation>
    <scope>NUCLEOTIDE SEQUENCE [LARGE SCALE GENOMIC DNA]</scope>
    <source>
        <strain evidence="3 4">CCFEE 5792</strain>
    </source>
</reference>
<evidence type="ECO:0000256" key="1">
    <source>
        <dbReference type="SAM" id="MobiDB-lite"/>
    </source>
</evidence>
<dbReference type="PANTHER" id="PTHR38790">
    <property type="entry name" value="2EXR DOMAIN-CONTAINING PROTEIN-RELATED"/>
    <property type="match status" value="1"/>
</dbReference>
<keyword evidence="4" id="KW-1185">Reference proteome</keyword>
<dbReference type="GeneID" id="89974900"/>
<feature type="domain" description="DUF7730" evidence="2">
    <location>
        <begin position="8"/>
        <end position="119"/>
    </location>
</feature>
<evidence type="ECO:0000313" key="4">
    <source>
        <dbReference type="Proteomes" id="UP001358417"/>
    </source>
</evidence>
<gene>
    <name evidence="3" type="ORF">LTR84_006731</name>
</gene>
<dbReference type="Proteomes" id="UP001358417">
    <property type="component" value="Unassembled WGS sequence"/>
</dbReference>
<feature type="region of interest" description="Disordered" evidence="1">
    <location>
        <begin position="249"/>
        <end position="279"/>
    </location>
</feature>
<protein>
    <recommendedName>
        <fullName evidence="2">DUF7730 domain-containing protein</fullName>
    </recommendedName>
</protein>
<dbReference type="Pfam" id="PF24864">
    <property type="entry name" value="DUF7730"/>
    <property type="match status" value="1"/>
</dbReference>